<evidence type="ECO:0000313" key="1">
    <source>
        <dbReference type="Proteomes" id="UP000695007"/>
    </source>
</evidence>
<organism evidence="1 2">
    <name type="scientific">Ceratosolen solmsi marchali</name>
    <dbReference type="NCBI Taxonomy" id="326594"/>
    <lineage>
        <taxon>Eukaryota</taxon>
        <taxon>Metazoa</taxon>
        <taxon>Ecdysozoa</taxon>
        <taxon>Arthropoda</taxon>
        <taxon>Hexapoda</taxon>
        <taxon>Insecta</taxon>
        <taxon>Pterygota</taxon>
        <taxon>Neoptera</taxon>
        <taxon>Endopterygota</taxon>
        <taxon>Hymenoptera</taxon>
        <taxon>Apocrita</taxon>
        <taxon>Proctotrupomorpha</taxon>
        <taxon>Chalcidoidea</taxon>
        <taxon>Agaonidae</taxon>
        <taxon>Agaoninae</taxon>
        <taxon>Ceratosolen</taxon>
    </lineage>
</organism>
<name>A0AAJ6YR47_9HYME</name>
<protein>
    <submittedName>
        <fullName evidence="2">Uncharacterized protein LOC105366075</fullName>
    </submittedName>
</protein>
<dbReference type="Proteomes" id="UP000695007">
    <property type="component" value="Unplaced"/>
</dbReference>
<evidence type="ECO:0000313" key="2">
    <source>
        <dbReference type="RefSeq" id="XP_011502691.1"/>
    </source>
</evidence>
<dbReference type="GeneID" id="105366075"/>
<reference evidence="2" key="1">
    <citation type="submission" date="2025-08" db="UniProtKB">
        <authorList>
            <consortium name="RefSeq"/>
        </authorList>
    </citation>
    <scope>IDENTIFICATION</scope>
</reference>
<keyword evidence="1" id="KW-1185">Reference proteome</keyword>
<proteinExistence type="predicted"/>
<gene>
    <name evidence="2" type="primary">LOC105366075</name>
</gene>
<accession>A0AAJ6YR47</accession>
<sequence length="149" mass="16580">MQQLIKKASEKFSAACRPEIYTDKGTAGGGALVQTIYSEEDVLDLVVCSHVPPISRTQTQWERCDEAWGRRQWPPAGEKTRAVQLRTCCVCERYTNARAWSSGATARRNFAPFALDSPPPPTMLHTLSPPPPPPPPYLARAHAHCYFTL</sequence>
<dbReference type="AlphaFoldDB" id="A0AAJ6YR47"/>
<dbReference type="KEGG" id="csol:105366075"/>
<dbReference type="RefSeq" id="XP_011502691.1">
    <property type="nucleotide sequence ID" value="XM_011504389.1"/>
</dbReference>